<dbReference type="Pfam" id="PF10518">
    <property type="entry name" value="TAT_signal"/>
    <property type="match status" value="1"/>
</dbReference>
<evidence type="ECO:0000313" key="1">
    <source>
        <dbReference type="EMBL" id="HHE07924.1"/>
    </source>
</evidence>
<dbReference type="EMBL" id="DRSK01000194">
    <property type="protein sequence ID" value="HHE07924.1"/>
    <property type="molecule type" value="Genomic_DNA"/>
</dbReference>
<dbReference type="NCBIfam" id="TIGR01409">
    <property type="entry name" value="TAT_signal_seq"/>
    <property type="match status" value="1"/>
</dbReference>
<sequence>MHKKHISRRQFLKAAGLIGGMSLLRPVWGLATGANAAVA</sequence>
<dbReference type="Proteomes" id="UP000886059">
    <property type="component" value="Unassembled WGS sequence"/>
</dbReference>
<dbReference type="InterPro" id="IPR019546">
    <property type="entry name" value="TAT_signal_bac_arc"/>
</dbReference>
<comment type="caution">
    <text evidence="1">The sequence shown here is derived from an EMBL/GenBank/DDBJ whole genome shotgun (WGS) entry which is preliminary data.</text>
</comment>
<protein>
    <submittedName>
        <fullName evidence="1">Twin-arginine translocation signal domain-containing protein</fullName>
    </submittedName>
</protein>
<dbReference type="InterPro" id="IPR006311">
    <property type="entry name" value="TAT_signal"/>
</dbReference>
<proteinExistence type="predicted"/>
<dbReference type="AlphaFoldDB" id="A0A7C5DEL8"/>
<reference evidence="1" key="1">
    <citation type="journal article" date="2020" name="mSystems">
        <title>Genome- and Community-Level Interaction Insights into Carbon Utilization and Element Cycling Functions of Hydrothermarchaeota in Hydrothermal Sediment.</title>
        <authorList>
            <person name="Zhou Z."/>
            <person name="Liu Y."/>
            <person name="Xu W."/>
            <person name="Pan J."/>
            <person name="Luo Z.H."/>
            <person name="Li M."/>
        </authorList>
    </citation>
    <scope>NUCLEOTIDE SEQUENCE [LARGE SCALE GENOMIC DNA]</scope>
    <source>
        <strain evidence="1">HyVt-628</strain>
    </source>
</reference>
<accession>A0A7C5DEL8</accession>
<feature type="non-terminal residue" evidence="1">
    <location>
        <position position="39"/>
    </location>
</feature>
<gene>
    <name evidence="1" type="ORF">ENL01_03375</name>
</gene>
<name>A0A7C5DEL8_9CHLB</name>
<organism evidence="1">
    <name type="scientific">Chlorobaculum parvum</name>
    <dbReference type="NCBI Taxonomy" id="274539"/>
    <lineage>
        <taxon>Bacteria</taxon>
        <taxon>Pseudomonadati</taxon>
        <taxon>Chlorobiota</taxon>
        <taxon>Chlorobiia</taxon>
        <taxon>Chlorobiales</taxon>
        <taxon>Chlorobiaceae</taxon>
        <taxon>Chlorobaculum</taxon>
    </lineage>
</organism>
<dbReference type="PROSITE" id="PS51318">
    <property type="entry name" value="TAT"/>
    <property type="match status" value="1"/>
</dbReference>